<feature type="non-terminal residue" evidence="1">
    <location>
        <position position="83"/>
    </location>
</feature>
<evidence type="ECO:0000313" key="1">
    <source>
        <dbReference type="EMBL" id="SVC30505.1"/>
    </source>
</evidence>
<gene>
    <name evidence="1" type="ORF">METZ01_LOCUS283359</name>
</gene>
<protein>
    <submittedName>
        <fullName evidence="1">Uncharacterized protein</fullName>
    </submittedName>
</protein>
<accession>A0A382L3X3</accession>
<organism evidence="1">
    <name type="scientific">marine metagenome</name>
    <dbReference type="NCBI Taxonomy" id="408172"/>
    <lineage>
        <taxon>unclassified sequences</taxon>
        <taxon>metagenomes</taxon>
        <taxon>ecological metagenomes</taxon>
    </lineage>
</organism>
<reference evidence="1" key="1">
    <citation type="submission" date="2018-05" db="EMBL/GenBank/DDBJ databases">
        <authorList>
            <person name="Lanie J.A."/>
            <person name="Ng W.-L."/>
            <person name="Kazmierczak K.M."/>
            <person name="Andrzejewski T.M."/>
            <person name="Davidsen T.M."/>
            <person name="Wayne K.J."/>
            <person name="Tettelin H."/>
            <person name="Glass J.I."/>
            <person name="Rusch D."/>
            <person name="Podicherti R."/>
            <person name="Tsui H.-C.T."/>
            <person name="Winkler M.E."/>
        </authorList>
    </citation>
    <scope>NUCLEOTIDE SEQUENCE</scope>
</reference>
<sequence length="83" mass="9498">VKKRARLITKVTEDHYMPPWHPVEGHGKFVDERRLTTDELATLKNWHKTGMAEGPADKLPEPPKFASDWLLGEPDLIVKMPKA</sequence>
<feature type="non-terminal residue" evidence="1">
    <location>
        <position position="1"/>
    </location>
</feature>
<name>A0A382L3X3_9ZZZZ</name>
<dbReference type="EMBL" id="UINC01084143">
    <property type="protein sequence ID" value="SVC30505.1"/>
    <property type="molecule type" value="Genomic_DNA"/>
</dbReference>
<dbReference type="AlphaFoldDB" id="A0A382L3X3"/>
<proteinExistence type="predicted"/>